<comment type="caution">
    <text evidence="1">The sequence shown here is derived from an EMBL/GenBank/DDBJ whole genome shotgun (WGS) entry which is preliminary data.</text>
</comment>
<organism evidence="1 2">
    <name type="scientific">Naganishia onofrii</name>
    <dbReference type="NCBI Taxonomy" id="1851511"/>
    <lineage>
        <taxon>Eukaryota</taxon>
        <taxon>Fungi</taxon>
        <taxon>Dikarya</taxon>
        <taxon>Basidiomycota</taxon>
        <taxon>Agaricomycotina</taxon>
        <taxon>Tremellomycetes</taxon>
        <taxon>Filobasidiales</taxon>
        <taxon>Filobasidiaceae</taxon>
        <taxon>Naganishia</taxon>
    </lineage>
</organism>
<sequence length="487" mass="52353">MSHYKYHRAVLLALGQSPLAVTSVDARLLARFSTLLSAEHSPSAAQAGQAIKGCPMTSAAEYPPVSTRQARESPSTAVTTARWANSYKTSSHSAVQFNRDNYAAEYATPFTPDHSLMKPVDLSAWTPSVTTPLITPYNQRKNDQATKVEGSIKSSECGSDQDRQEKHDRFNPALKPSAKVFIPSTTPLLVSNPQPKRTIDTRSLPARHPGMQTTREVERTKITRKDLSVNSPSHSLGIAAHYAPFEVPKALTPLALPSATLPARPIACAVAPNLPRWAHSPGHAMLASLDSRHKPGVDGAMKVSMIRRASVSVAGSQELPGISRTRHSVGIKQVVLAAQDTDDSGEDDEALMSCVRSTSMTPWAIQRARQLSTSLLGDDADLEDNTAIAFENTSESDWPITARISAHQMKSPDSVVSKPTSVKPPSSAVRVAAGVPMKGATSFDGYSWRSQVQSSWAPSREPRKPNSTPSIPGGLLGAVPMHSVQIK</sequence>
<name>A0ACC2XHD2_9TREE</name>
<accession>A0ACC2XHD2</accession>
<evidence type="ECO:0000313" key="2">
    <source>
        <dbReference type="Proteomes" id="UP001234202"/>
    </source>
</evidence>
<dbReference type="EMBL" id="JASBWV010000012">
    <property type="protein sequence ID" value="KAJ9123445.1"/>
    <property type="molecule type" value="Genomic_DNA"/>
</dbReference>
<dbReference type="Proteomes" id="UP001234202">
    <property type="component" value="Unassembled WGS sequence"/>
</dbReference>
<keyword evidence="2" id="KW-1185">Reference proteome</keyword>
<protein>
    <submittedName>
        <fullName evidence="1">Uncharacterized protein</fullName>
    </submittedName>
</protein>
<evidence type="ECO:0000313" key="1">
    <source>
        <dbReference type="EMBL" id="KAJ9123445.1"/>
    </source>
</evidence>
<reference evidence="1" key="1">
    <citation type="submission" date="2023-04" db="EMBL/GenBank/DDBJ databases">
        <title>Draft Genome sequencing of Naganishia species isolated from polar environments using Oxford Nanopore Technology.</title>
        <authorList>
            <person name="Leo P."/>
            <person name="Venkateswaran K."/>
        </authorList>
    </citation>
    <scope>NUCLEOTIDE SEQUENCE</scope>
    <source>
        <strain evidence="1">DBVPG 5303</strain>
    </source>
</reference>
<gene>
    <name evidence="1" type="ORF">QFC24_003659</name>
</gene>
<proteinExistence type="predicted"/>